<evidence type="ECO:0000313" key="3">
    <source>
        <dbReference type="Proteomes" id="UP000507470"/>
    </source>
</evidence>
<gene>
    <name evidence="2" type="ORF">MCOR_46214</name>
</gene>
<dbReference type="InterPro" id="IPR000157">
    <property type="entry name" value="TIR_dom"/>
</dbReference>
<proteinExistence type="predicted"/>
<dbReference type="EMBL" id="CACVKT020008132">
    <property type="protein sequence ID" value="CAC5413313.1"/>
    <property type="molecule type" value="Genomic_DNA"/>
</dbReference>
<sequence length="419" mass="48130">MLKKALEDGKALIKNNLSTRDVCTVAEICQKLAKFPKFNLYGPEAVSSNENLNAALDYLNQCFRAKGQNYLTACSFGVIYFDLVDFRTATEWHKRALMFSESKSANGNIKQLCFSLLRLGEGSNVYNELIHVLTFIARKRKGVDFLHLLVPKVHGEDYLRRFSKFLIFLQTCPLTAQQVEIAECLKTILFRKDFLTADQFGVAAYNKSTTRHFEYDVKAASLLQRVQMEIESGNVQQNYTYDYCIIVSKDNSGWIQCFLQHQLSIQMVDGDRNFTGFPGIDYDPCSSLLETTIDGINTSRKSILVLSKDFLTKEWCLLKPVITETLQKRTDSLFIILFENCDVPSEIDYKHLSYYFTDEMNIPFEIQYLKLALLENLMIADEDKIRRLLHSISNVSCTCTCSWFENLTLIFMCSQCVIV</sequence>
<dbReference type="Proteomes" id="UP000507470">
    <property type="component" value="Unassembled WGS sequence"/>
</dbReference>
<dbReference type="AlphaFoldDB" id="A0A6J8E006"/>
<dbReference type="GO" id="GO:0007165">
    <property type="term" value="P:signal transduction"/>
    <property type="evidence" value="ECO:0007669"/>
    <property type="project" value="InterPro"/>
</dbReference>
<feature type="domain" description="TIR" evidence="1">
    <location>
        <begin position="239"/>
        <end position="377"/>
    </location>
</feature>
<dbReference type="InterPro" id="IPR035897">
    <property type="entry name" value="Toll_tir_struct_dom_sf"/>
</dbReference>
<dbReference type="PROSITE" id="PS50104">
    <property type="entry name" value="TIR"/>
    <property type="match status" value="1"/>
</dbReference>
<evidence type="ECO:0000259" key="1">
    <source>
        <dbReference type="PROSITE" id="PS50104"/>
    </source>
</evidence>
<dbReference type="SUPFAM" id="SSF52200">
    <property type="entry name" value="Toll/Interleukin receptor TIR domain"/>
    <property type="match status" value="1"/>
</dbReference>
<name>A0A6J8E006_MYTCO</name>
<protein>
    <recommendedName>
        <fullName evidence="1">TIR domain-containing protein</fullName>
    </recommendedName>
</protein>
<dbReference type="Gene3D" id="3.40.50.10140">
    <property type="entry name" value="Toll/interleukin-1 receptor homology (TIR) domain"/>
    <property type="match status" value="1"/>
</dbReference>
<dbReference type="Pfam" id="PF01582">
    <property type="entry name" value="TIR"/>
    <property type="match status" value="1"/>
</dbReference>
<organism evidence="2 3">
    <name type="scientific">Mytilus coruscus</name>
    <name type="common">Sea mussel</name>
    <dbReference type="NCBI Taxonomy" id="42192"/>
    <lineage>
        <taxon>Eukaryota</taxon>
        <taxon>Metazoa</taxon>
        <taxon>Spiralia</taxon>
        <taxon>Lophotrochozoa</taxon>
        <taxon>Mollusca</taxon>
        <taxon>Bivalvia</taxon>
        <taxon>Autobranchia</taxon>
        <taxon>Pteriomorphia</taxon>
        <taxon>Mytilida</taxon>
        <taxon>Mytiloidea</taxon>
        <taxon>Mytilidae</taxon>
        <taxon>Mytilinae</taxon>
        <taxon>Mytilus</taxon>
    </lineage>
</organism>
<accession>A0A6J8E006</accession>
<keyword evidence="3" id="KW-1185">Reference proteome</keyword>
<evidence type="ECO:0000313" key="2">
    <source>
        <dbReference type="EMBL" id="CAC5413313.1"/>
    </source>
</evidence>
<reference evidence="2 3" key="1">
    <citation type="submission" date="2020-06" db="EMBL/GenBank/DDBJ databases">
        <authorList>
            <person name="Li R."/>
            <person name="Bekaert M."/>
        </authorList>
    </citation>
    <scope>NUCLEOTIDE SEQUENCE [LARGE SCALE GENOMIC DNA]</scope>
    <source>
        <strain evidence="3">wild</strain>
    </source>
</reference>
<dbReference type="OrthoDB" id="6136373at2759"/>